<comment type="caution">
    <text evidence="5">The sequence shown here is derived from an EMBL/GenBank/DDBJ whole genome shotgun (WGS) entry which is preliminary data.</text>
</comment>
<evidence type="ECO:0000259" key="4">
    <source>
        <dbReference type="PROSITE" id="PS50026"/>
    </source>
</evidence>
<dbReference type="PROSITE" id="PS50026">
    <property type="entry name" value="EGF_3"/>
    <property type="match status" value="1"/>
</dbReference>
<feature type="domain" description="EGF-like" evidence="4">
    <location>
        <begin position="40"/>
        <end position="81"/>
    </location>
</feature>
<dbReference type="InterPro" id="IPR000152">
    <property type="entry name" value="EGF-type_Asp/Asn_hydroxyl_site"/>
</dbReference>
<dbReference type="Pfam" id="PF07645">
    <property type="entry name" value="EGF_CA"/>
    <property type="match status" value="1"/>
</dbReference>
<organism evidence="5 6">
    <name type="scientific">Lymnaea stagnalis</name>
    <name type="common">Great pond snail</name>
    <name type="synonym">Helix stagnalis</name>
    <dbReference type="NCBI Taxonomy" id="6523"/>
    <lineage>
        <taxon>Eukaryota</taxon>
        <taxon>Metazoa</taxon>
        <taxon>Spiralia</taxon>
        <taxon>Lophotrochozoa</taxon>
        <taxon>Mollusca</taxon>
        <taxon>Gastropoda</taxon>
        <taxon>Heterobranchia</taxon>
        <taxon>Euthyneura</taxon>
        <taxon>Panpulmonata</taxon>
        <taxon>Hygrophila</taxon>
        <taxon>Lymnaeoidea</taxon>
        <taxon>Lymnaeidae</taxon>
        <taxon>Lymnaea</taxon>
    </lineage>
</organism>
<dbReference type="InterPro" id="IPR049883">
    <property type="entry name" value="NOTCH1_EGF-like"/>
</dbReference>
<dbReference type="InterPro" id="IPR000742">
    <property type="entry name" value="EGF"/>
</dbReference>
<dbReference type="CDD" id="cd00054">
    <property type="entry name" value="EGF_CA"/>
    <property type="match status" value="1"/>
</dbReference>
<evidence type="ECO:0000313" key="5">
    <source>
        <dbReference type="EMBL" id="CAL1542067.1"/>
    </source>
</evidence>
<dbReference type="InterPro" id="IPR018097">
    <property type="entry name" value="EGF_Ca-bd_CS"/>
</dbReference>
<accession>A0AAV2I5V4</accession>
<dbReference type="SMART" id="SM00179">
    <property type="entry name" value="EGF_CA"/>
    <property type="match status" value="1"/>
</dbReference>
<dbReference type="AlphaFoldDB" id="A0AAV2I5V4"/>
<keyword evidence="1 3" id="KW-0245">EGF-like domain</keyword>
<proteinExistence type="predicted"/>
<name>A0AAV2I5V4_LYMST</name>
<dbReference type="GO" id="GO:0005509">
    <property type="term" value="F:calcium ion binding"/>
    <property type="evidence" value="ECO:0007669"/>
    <property type="project" value="InterPro"/>
</dbReference>
<evidence type="ECO:0000313" key="6">
    <source>
        <dbReference type="Proteomes" id="UP001497497"/>
    </source>
</evidence>
<dbReference type="InterPro" id="IPR001881">
    <property type="entry name" value="EGF-like_Ca-bd_dom"/>
</dbReference>
<dbReference type="PROSITE" id="PS01187">
    <property type="entry name" value="EGF_CA"/>
    <property type="match status" value="1"/>
</dbReference>
<comment type="caution">
    <text evidence="3">Lacks conserved residue(s) required for the propagation of feature annotation.</text>
</comment>
<gene>
    <name evidence="5" type="ORF">GSLYS_00015673001</name>
</gene>
<sequence length="97" mass="10797">FGEDCKHQSACDKSNSKSLNRVNGQCSCYANWTSSLCMYDVNECSVDNICNDTNSYCENTRGSFQCYCESGYETLDNARCTSGEQYILTFLSIVSGN</sequence>
<dbReference type="Gene3D" id="2.10.25.10">
    <property type="entry name" value="Laminin"/>
    <property type="match status" value="1"/>
</dbReference>
<evidence type="ECO:0000256" key="3">
    <source>
        <dbReference type="PROSITE-ProRule" id="PRU00076"/>
    </source>
</evidence>
<dbReference type="Proteomes" id="UP001497497">
    <property type="component" value="Unassembled WGS sequence"/>
</dbReference>
<dbReference type="PROSITE" id="PS01186">
    <property type="entry name" value="EGF_2"/>
    <property type="match status" value="1"/>
</dbReference>
<dbReference type="SUPFAM" id="SSF57196">
    <property type="entry name" value="EGF/Laminin"/>
    <property type="match status" value="1"/>
</dbReference>
<evidence type="ECO:0000256" key="1">
    <source>
        <dbReference type="ARBA" id="ARBA00022536"/>
    </source>
</evidence>
<feature type="non-terminal residue" evidence="5">
    <location>
        <position position="1"/>
    </location>
</feature>
<keyword evidence="2" id="KW-1015">Disulfide bond</keyword>
<protein>
    <recommendedName>
        <fullName evidence="4">EGF-like domain-containing protein</fullName>
    </recommendedName>
</protein>
<dbReference type="PROSITE" id="PS00010">
    <property type="entry name" value="ASX_HYDROXYL"/>
    <property type="match status" value="1"/>
</dbReference>
<reference evidence="5 6" key="1">
    <citation type="submission" date="2024-04" db="EMBL/GenBank/DDBJ databases">
        <authorList>
            <consortium name="Genoscope - CEA"/>
            <person name="William W."/>
        </authorList>
    </citation>
    <scope>NUCLEOTIDE SEQUENCE [LARGE SCALE GENOMIC DNA]</scope>
</reference>
<keyword evidence="6" id="KW-1185">Reference proteome</keyword>
<dbReference type="EMBL" id="CAXITT010000468">
    <property type="protein sequence ID" value="CAL1542067.1"/>
    <property type="molecule type" value="Genomic_DNA"/>
</dbReference>
<evidence type="ECO:0000256" key="2">
    <source>
        <dbReference type="ARBA" id="ARBA00023157"/>
    </source>
</evidence>